<dbReference type="EMBL" id="JAJTJA010000004">
    <property type="protein sequence ID" value="KAH8700095.1"/>
    <property type="molecule type" value="Genomic_DNA"/>
</dbReference>
<dbReference type="Proteomes" id="UP001201262">
    <property type="component" value="Unassembled WGS sequence"/>
</dbReference>
<keyword evidence="2" id="KW-1185">Reference proteome</keyword>
<sequence>MINRYVAIKPCLNHIAYDSKDADQLPATPVLGILQFTFHSGVNVSEPSQLASVLWRKSLTFVSTIPGFQRLYWAPVDHASPCQQIIVLMQWDSGRGWKLFQSSLGFSMMLGYIESISNRCIQLALPAYLFDFDSVLGLVSIQFSAMLSTTQVGKKPGFKTKWETTFAPYVNSATAEFELIYCCGEWLEADKFVDDRFFVALLFWKPDIQVRDQRRLREAIVHNLENHIAELVEDATNVVSVYTHKLNQVSSETFSLQLPGLLPVAVHFETNHPVFQTPVKPEYNVDEFTLSRGKDRLHLESMIQARQTPPERIAGGPAGSWCPMGIISQHHLPQRQGYSSTADMEMISFRAQIENPQIESLFEGLRRKLWELGDCLEGSQQQRQEIRAQLQQPIQEFSNGCGDAIQDISRRGIIGPSRFFGFRPNMEITIFDHSFEYAFSNYLTATHQQQFDQGLFSPWSALIPQGQGWITDYHSLSDQSEQIKTDQFIAFFSCQKEGAREEWYHDFAQRAQTEYDLLGHIFDWLRTLSKRITIQQLVVQKEDPWMTADRLEKANRPPPPLPPSIFDIPWANQLKKGHT</sequence>
<proteinExistence type="predicted"/>
<protein>
    <submittedName>
        <fullName evidence="1">Uncharacterized protein</fullName>
    </submittedName>
</protein>
<evidence type="ECO:0000313" key="1">
    <source>
        <dbReference type="EMBL" id="KAH8700095.1"/>
    </source>
</evidence>
<evidence type="ECO:0000313" key="2">
    <source>
        <dbReference type="Proteomes" id="UP001201262"/>
    </source>
</evidence>
<dbReference type="AlphaFoldDB" id="A0AAD4KYC8"/>
<accession>A0AAD4KYC8</accession>
<name>A0AAD4KYC8_9EURO</name>
<organism evidence="1 2">
    <name type="scientific">Talaromyces proteolyticus</name>
    <dbReference type="NCBI Taxonomy" id="1131652"/>
    <lineage>
        <taxon>Eukaryota</taxon>
        <taxon>Fungi</taxon>
        <taxon>Dikarya</taxon>
        <taxon>Ascomycota</taxon>
        <taxon>Pezizomycotina</taxon>
        <taxon>Eurotiomycetes</taxon>
        <taxon>Eurotiomycetidae</taxon>
        <taxon>Eurotiales</taxon>
        <taxon>Trichocomaceae</taxon>
        <taxon>Talaromyces</taxon>
        <taxon>Talaromyces sect. Bacilispori</taxon>
    </lineage>
</organism>
<reference evidence="1" key="1">
    <citation type="submission" date="2021-12" db="EMBL/GenBank/DDBJ databases">
        <title>Convergent genome expansion in fungi linked to evolution of root-endophyte symbiosis.</title>
        <authorList>
            <consortium name="DOE Joint Genome Institute"/>
            <person name="Ke Y.-H."/>
            <person name="Bonito G."/>
            <person name="Liao H.-L."/>
            <person name="Looney B."/>
            <person name="Rojas-Flechas A."/>
            <person name="Nash J."/>
            <person name="Hameed K."/>
            <person name="Schadt C."/>
            <person name="Martin F."/>
            <person name="Crous P.W."/>
            <person name="Miettinen O."/>
            <person name="Magnuson J.K."/>
            <person name="Labbe J."/>
            <person name="Jacobson D."/>
            <person name="Doktycz M.J."/>
            <person name="Veneault-Fourrey C."/>
            <person name="Kuo A."/>
            <person name="Mondo S."/>
            <person name="Calhoun S."/>
            <person name="Riley R."/>
            <person name="Ohm R."/>
            <person name="LaButti K."/>
            <person name="Andreopoulos B."/>
            <person name="Pangilinan J."/>
            <person name="Nolan M."/>
            <person name="Tritt A."/>
            <person name="Clum A."/>
            <person name="Lipzen A."/>
            <person name="Daum C."/>
            <person name="Barry K."/>
            <person name="Grigoriev I.V."/>
            <person name="Vilgalys R."/>
        </authorList>
    </citation>
    <scope>NUCLEOTIDE SEQUENCE</scope>
    <source>
        <strain evidence="1">PMI_201</strain>
    </source>
</reference>
<dbReference type="RefSeq" id="XP_046073801.1">
    <property type="nucleotide sequence ID" value="XM_046219313.1"/>
</dbReference>
<dbReference type="GeneID" id="70249600"/>
<comment type="caution">
    <text evidence="1">The sequence shown here is derived from an EMBL/GenBank/DDBJ whole genome shotgun (WGS) entry which is preliminary data.</text>
</comment>
<gene>
    <name evidence="1" type="ORF">BGW36DRAFT_415267</name>
</gene>